<accession>A0AAE1APJ6</accession>
<organism evidence="4 5">
    <name type="scientific">Elysia crispata</name>
    <name type="common">lettuce slug</name>
    <dbReference type="NCBI Taxonomy" id="231223"/>
    <lineage>
        <taxon>Eukaryota</taxon>
        <taxon>Metazoa</taxon>
        <taxon>Spiralia</taxon>
        <taxon>Lophotrochozoa</taxon>
        <taxon>Mollusca</taxon>
        <taxon>Gastropoda</taxon>
        <taxon>Heterobranchia</taxon>
        <taxon>Euthyneura</taxon>
        <taxon>Panpulmonata</taxon>
        <taxon>Sacoglossa</taxon>
        <taxon>Placobranchoidea</taxon>
        <taxon>Plakobranchidae</taxon>
        <taxon>Elysia</taxon>
    </lineage>
</organism>
<feature type="region of interest" description="Disordered" evidence="3">
    <location>
        <begin position="177"/>
        <end position="201"/>
    </location>
</feature>
<evidence type="ECO:0000256" key="1">
    <source>
        <dbReference type="ARBA" id="ARBA00022741"/>
    </source>
</evidence>
<gene>
    <name evidence="4" type="ORF">RRG08_002902</name>
</gene>
<keyword evidence="2" id="KW-0342">GTP-binding</keyword>
<evidence type="ECO:0000256" key="3">
    <source>
        <dbReference type="SAM" id="MobiDB-lite"/>
    </source>
</evidence>
<evidence type="ECO:0008006" key="6">
    <source>
        <dbReference type="Google" id="ProtNLM"/>
    </source>
</evidence>
<comment type="caution">
    <text evidence="4">The sequence shown here is derived from an EMBL/GenBank/DDBJ whole genome shotgun (WGS) entry which is preliminary data.</text>
</comment>
<dbReference type="Gene3D" id="3.40.50.300">
    <property type="entry name" value="P-loop containing nucleotide triphosphate hydrolases"/>
    <property type="match status" value="1"/>
</dbReference>
<name>A0AAE1APJ6_9GAST</name>
<dbReference type="GO" id="GO:0007264">
    <property type="term" value="P:small GTPase-mediated signal transduction"/>
    <property type="evidence" value="ECO:0007669"/>
    <property type="project" value="InterPro"/>
</dbReference>
<dbReference type="PROSITE" id="PS51421">
    <property type="entry name" value="RAS"/>
    <property type="match status" value="1"/>
</dbReference>
<dbReference type="CDD" id="cd00157">
    <property type="entry name" value="Rho"/>
    <property type="match status" value="1"/>
</dbReference>
<dbReference type="PROSITE" id="PS51419">
    <property type="entry name" value="RAB"/>
    <property type="match status" value="1"/>
</dbReference>
<dbReference type="EMBL" id="JAWDGP010001468">
    <property type="protein sequence ID" value="KAK3791543.1"/>
    <property type="molecule type" value="Genomic_DNA"/>
</dbReference>
<dbReference type="SMART" id="SM00175">
    <property type="entry name" value="RAB"/>
    <property type="match status" value="1"/>
</dbReference>
<dbReference type="PRINTS" id="PR00449">
    <property type="entry name" value="RASTRNSFRMNG"/>
</dbReference>
<dbReference type="GO" id="GO:0005525">
    <property type="term" value="F:GTP binding"/>
    <property type="evidence" value="ECO:0007669"/>
    <property type="project" value="UniProtKB-KW"/>
</dbReference>
<dbReference type="PANTHER" id="PTHR24072">
    <property type="entry name" value="RHO FAMILY GTPASE"/>
    <property type="match status" value="1"/>
</dbReference>
<dbReference type="InterPro" id="IPR003578">
    <property type="entry name" value="Small_GTPase_Rho"/>
</dbReference>
<keyword evidence="1" id="KW-0547">Nucleotide-binding</keyword>
<dbReference type="InterPro" id="IPR001806">
    <property type="entry name" value="Small_GTPase"/>
</dbReference>
<sequence length="306" mass="33780">MFNKIDSTMKKFCACFSRGQTAKKERATLRRKMVIVGDGECGKTCLVTRMSTGNFVDIGYIPTVFETEVVSVNTGKEKVEIVMFDTAGQEDYDRLRPFSYSDVDVVLICFSLADQDTLTNVVENWSPEIRYFCGDAPVILVGNKKDLRDAESSLSSSKGSLNVNAVDDNIARQKVDDTHSSRTDILESNLPMNSSPRDANKDLDHTVVLDRDSSNRIHDRPISSLYSLKSTFLASAPVKHSEGVQIAKRIGAMAYFETSALTGDNVEELLLATTKAAVLGTKKSKKFKPFTNTMTSWKSQGALALK</sequence>
<dbReference type="SMART" id="SM00176">
    <property type="entry name" value="RAN"/>
    <property type="match status" value="1"/>
</dbReference>
<dbReference type="Pfam" id="PF00071">
    <property type="entry name" value="Ras"/>
    <property type="match status" value="1"/>
</dbReference>
<dbReference type="SMART" id="SM00174">
    <property type="entry name" value="RHO"/>
    <property type="match status" value="1"/>
</dbReference>
<dbReference type="InterPro" id="IPR027417">
    <property type="entry name" value="P-loop_NTPase"/>
</dbReference>
<evidence type="ECO:0000313" key="5">
    <source>
        <dbReference type="Proteomes" id="UP001283361"/>
    </source>
</evidence>
<evidence type="ECO:0000313" key="4">
    <source>
        <dbReference type="EMBL" id="KAK3791543.1"/>
    </source>
</evidence>
<keyword evidence="5" id="KW-1185">Reference proteome</keyword>
<dbReference type="SUPFAM" id="SSF52540">
    <property type="entry name" value="P-loop containing nucleoside triphosphate hydrolases"/>
    <property type="match status" value="1"/>
</dbReference>
<evidence type="ECO:0000256" key="2">
    <source>
        <dbReference type="ARBA" id="ARBA00023134"/>
    </source>
</evidence>
<dbReference type="AlphaFoldDB" id="A0AAE1APJ6"/>
<dbReference type="SMART" id="SM00173">
    <property type="entry name" value="RAS"/>
    <property type="match status" value="1"/>
</dbReference>
<dbReference type="NCBIfam" id="TIGR00231">
    <property type="entry name" value="small_GTP"/>
    <property type="match status" value="1"/>
</dbReference>
<dbReference type="GO" id="GO:0003924">
    <property type="term" value="F:GTPase activity"/>
    <property type="evidence" value="ECO:0007669"/>
    <property type="project" value="InterPro"/>
</dbReference>
<dbReference type="InterPro" id="IPR005225">
    <property type="entry name" value="Small_GTP-bd"/>
</dbReference>
<dbReference type="PROSITE" id="PS51420">
    <property type="entry name" value="RHO"/>
    <property type="match status" value="1"/>
</dbReference>
<dbReference type="Proteomes" id="UP001283361">
    <property type="component" value="Unassembled WGS sequence"/>
</dbReference>
<reference evidence="4" key="1">
    <citation type="journal article" date="2023" name="G3 (Bethesda)">
        <title>A reference genome for the long-term kleptoplast-retaining sea slug Elysia crispata morphotype clarki.</title>
        <authorList>
            <person name="Eastman K.E."/>
            <person name="Pendleton A.L."/>
            <person name="Shaikh M.A."/>
            <person name="Suttiyut T."/>
            <person name="Ogas R."/>
            <person name="Tomko P."/>
            <person name="Gavelis G."/>
            <person name="Widhalm J.R."/>
            <person name="Wisecaver J.H."/>
        </authorList>
    </citation>
    <scope>NUCLEOTIDE SEQUENCE</scope>
    <source>
        <strain evidence="4">ECLA1</strain>
    </source>
</reference>
<proteinExistence type="predicted"/>
<protein>
    <recommendedName>
        <fullName evidence="6">Rho GTPase</fullName>
    </recommendedName>
</protein>